<reference evidence="2" key="1">
    <citation type="submission" date="2018-05" db="EMBL/GenBank/DDBJ databases">
        <title>Draft genome of Mucuna pruriens seed.</title>
        <authorList>
            <person name="Nnadi N.E."/>
            <person name="Vos R."/>
            <person name="Hasami M.H."/>
            <person name="Devisetty U.K."/>
            <person name="Aguiy J.C."/>
        </authorList>
    </citation>
    <scope>NUCLEOTIDE SEQUENCE [LARGE SCALE GENOMIC DNA]</scope>
    <source>
        <strain evidence="2">JCA_2017</strain>
    </source>
</reference>
<keyword evidence="3" id="KW-1185">Reference proteome</keyword>
<protein>
    <submittedName>
        <fullName evidence="2">Uncharacterized protein</fullName>
    </submittedName>
</protein>
<name>A0A371GT41_MUCPR</name>
<comment type="caution">
    <text evidence="2">The sequence shown here is derived from an EMBL/GenBank/DDBJ whole genome shotgun (WGS) entry which is preliminary data.</text>
</comment>
<dbReference type="EMBL" id="QJKJ01004548">
    <property type="protein sequence ID" value="RDX93701.1"/>
    <property type="molecule type" value="Genomic_DNA"/>
</dbReference>
<dbReference type="AlphaFoldDB" id="A0A371GT41"/>
<feature type="region of interest" description="Disordered" evidence="1">
    <location>
        <begin position="1"/>
        <end position="71"/>
    </location>
</feature>
<evidence type="ECO:0000256" key="1">
    <source>
        <dbReference type="SAM" id="MobiDB-lite"/>
    </source>
</evidence>
<feature type="non-terminal residue" evidence="2">
    <location>
        <position position="1"/>
    </location>
</feature>
<sequence length="71" mass="8399">MKEDEIMESESSREESLSNSKGESSSDYSLERVTLKPLLPKEVSEDYLKMKMKSDKEQKEQREKERAERIQ</sequence>
<proteinExistence type="predicted"/>
<evidence type="ECO:0000313" key="2">
    <source>
        <dbReference type="EMBL" id="RDX93701.1"/>
    </source>
</evidence>
<gene>
    <name evidence="2" type="ORF">CR513_23993</name>
</gene>
<evidence type="ECO:0000313" key="3">
    <source>
        <dbReference type="Proteomes" id="UP000257109"/>
    </source>
</evidence>
<feature type="compositionally biased region" description="Low complexity" evidence="1">
    <location>
        <begin position="17"/>
        <end position="26"/>
    </location>
</feature>
<organism evidence="2 3">
    <name type="scientific">Mucuna pruriens</name>
    <name type="common">Velvet bean</name>
    <name type="synonym">Dolichos pruriens</name>
    <dbReference type="NCBI Taxonomy" id="157652"/>
    <lineage>
        <taxon>Eukaryota</taxon>
        <taxon>Viridiplantae</taxon>
        <taxon>Streptophyta</taxon>
        <taxon>Embryophyta</taxon>
        <taxon>Tracheophyta</taxon>
        <taxon>Spermatophyta</taxon>
        <taxon>Magnoliopsida</taxon>
        <taxon>eudicotyledons</taxon>
        <taxon>Gunneridae</taxon>
        <taxon>Pentapetalae</taxon>
        <taxon>rosids</taxon>
        <taxon>fabids</taxon>
        <taxon>Fabales</taxon>
        <taxon>Fabaceae</taxon>
        <taxon>Papilionoideae</taxon>
        <taxon>50 kb inversion clade</taxon>
        <taxon>NPAAA clade</taxon>
        <taxon>indigoferoid/millettioid clade</taxon>
        <taxon>Phaseoleae</taxon>
        <taxon>Mucuna</taxon>
    </lineage>
</organism>
<dbReference type="Proteomes" id="UP000257109">
    <property type="component" value="Unassembled WGS sequence"/>
</dbReference>
<accession>A0A371GT41</accession>
<feature type="compositionally biased region" description="Basic and acidic residues" evidence="1">
    <location>
        <begin position="42"/>
        <end position="71"/>
    </location>
</feature>
<feature type="compositionally biased region" description="Basic and acidic residues" evidence="1">
    <location>
        <begin position="1"/>
        <end position="16"/>
    </location>
</feature>